<feature type="domain" description="Fibronectin type III-like" evidence="6">
    <location>
        <begin position="615"/>
        <end position="685"/>
    </location>
</feature>
<dbReference type="STRING" id="889378.Spiaf_0288"/>
<dbReference type="KEGG" id="sfc:Spiaf_0288"/>
<dbReference type="GO" id="GO:0008422">
    <property type="term" value="F:beta-glucosidase activity"/>
    <property type="evidence" value="ECO:0007669"/>
    <property type="project" value="UniProtKB-ARBA"/>
</dbReference>
<keyword evidence="3" id="KW-0119">Carbohydrate metabolism</keyword>
<sequence length="779" mass="84859">MNKLTIQQIAALSSGATAWSTRSCPEIGISDLTMSDGPHGVRKTLDAANLDYSIPATAFPTTACLANSWDVELVEQVGAAIARECRELGVQILLGPGLNIKRSPLGGRNFEYYAEDPVVSGILAGAFIRGLQSNGVAATIKHFAANNAEYHRMTINAVVDERTLREIYLRGFEIAINTGKPWALMTAYNKLNGQYCSEHERLLTGILRQEWGYDGLIMSDWTAVDSRPAALVAGLDLEMPGPSPHNDQNTAEWLAETTETGARTTSEQHATRQQEIASDRKTASQQQTSLALQEHHPAVQRSIAALRKLGERVAPRTVSAAASLSMPTAAANHELAGTAAAAGIVLLKNHHRTLPLEPDTVARLAVIGRFAREPRFQGGGSSQMNPTSLQSTLAEAEQQYQAVQYAEGYSTDGTADRAQIDQAAHAAAAADAVLLLVGLPESCESEGFDRTSLALPAGQSELIAAVCAAQPRTVVAIVAGSPVATDWRDLPAGILYAGLAGQGSGRALLDVVTGRCNPRGRLTESFPERIEDTPCYLNFPGEHTEARYGEGVFVGYRYYETVGVKTAFPFGFGLSYTEFTYSDPSLTTVSAILPQDTTYRISVNITNTGDREGTEVVQLYVSPPATRIRRPVRELRGFCTARLEPGETRRVELTITARDLCYWDTRCGCFAADPGTYQLQFGRNAADIRHSYPLELPHRIGRAPVLDEWSSMGEWLQVEPAVRLLETVIPEEFLKRLQSGTRPTDQMFRNMPLKKMAQLFPERTTPQQLVKLARQVGSR</sequence>
<dbReference type="SMART" id="SM01217">
    <property type="entry name" value="Fn3_like"/>
    <property type="match status" value="1"/>
</dbReference>
<accession>H9UFV3</accession>
<evidence type="ECO:0000313" key="7">
    <source>
        <dbReference type="EMBL" id="AFG36396.1"/>
    </source>
</evidence>
<feature type="compositionally biased region" description="Polar residues" evidence="5">
    <location>
        <begin position="257"/>
        <end position="268"/>
    </location>
</feature>
<dbReference type="Pfam" id="PF01915">
    <property type="entry name" value="Glyco_hydro_3_C"/>
    <property type="match status" value="1"/>
</dbReference>
<dbReference type="InterPro" id="IPR036881">
    <property type="entry name" value="Glyco_hydro_3_C_sf"/>
</dbReference>
<evidence type="ECO:0000256" key="3">
    <source>
        <dbReference type="ARBA" id="ARBA00023277"/>
    </source>
</evidence>
<reference evidence="8" key="1">
    <citation type="journal article" date="2013" name="Stand. Genomic Sci.">
        <title>Complete genome sequence of the halophilic bacterium Spirochaeta africana type strain (Z-7692(T)) from the alkaline Lake Magadi in the East African Rift.</title>
        <authorList>
            <person name="Liolos K."/>
            <person name="Abt B."/>
            <person name="Scheuner C."/>
            <person name="Teshima H."/>
            <person name="Held B."/>
            <person name="Lapidus A."/>
            <person name="Nolan M."/>
            <person name="Lucas S."/>
            <person name="Deshpande S."/>
            <person name="Cheng J.F."/>
            <person name="Tapia R."/>
            <person name="Goodwin L.A."/>
            <person name="Pitluck S."/>
            <person name="Pagani I."/>
            <person name="Ivanova N."/>
            <person name="Mavromatis K."/>
            <person name="Mikhailova N."/>
            <person name="Huntemann M."/>
            <person name="Pati A."/>
            <person name="Chen A."/>
            <person name="Palaniappan K."/>
            <person name="Land M."/>
            <person name="Rohde M."/>
            <person name="Tindall B.J."/>
            <person name="Detter J.C."/>
            <person name="Goker M."/>
            <person name="Bristow J."/>
            <person name="Eisen J.A."/>
            <person name="Markowitz V."/>
            <person name="Hugenholtz P."/>
            <person name="Woyke T."/>
            <person name="Klenk H.P."/>
            <person name="Kyrpides N.C."/>
        </authorList>
    </citation>
    <scope>NUCLEOTIDE SEQUENCE</scope>
    <source>
        <strain evidence="8">ATCC 700263 / DSM 8902 / Z-7692</strain>
    </source>
</reference>
<dbReference type="InterPro" id="IPR013783">
    <property type="entry name" value="Ig-like_fold"/>
</dbReference>
<keyword evidence="8" id="KW-1185">Reference proteome</keyword>
<dbReference type="InterPro" id="IPR036962">
    <property type="entry name" value="Glyco_hydro_3_N_sf"/>
</dbReference>
<evidence type="ECO:0000256" key="5">
    <source>
        <dbReference type="SAM" id="MobiDB-lite"/>
    </source>
</evidence>
<dbReference type="InterPro" id="IPR026891">
    <property type="entry name" value="Fn3-like"/>
</dbReference>
<dbReference type="SUPFAM" id="SSF51445">
    <property type="entry name" value="(Trans)glycosidases"/>
    <property type="match status" value="1"/>
</dbReference>
<dbReference type="PANTHER" id="PTHR42715">
    <property type="entry name" value="BETA-GLUCOSIDASE"/>
    <property type="match status" value="1"/>
</dbReference>
<comment type="similarity">
    <text evidence="1 4">Belongs to the glycosyl hydrolase 3 family.</text>
</comment>
<dbReference type="SUPFAM" id="SSF52279">
    <property type="entry name" value="Beta-D-glucan exohydrolase, C-terminal domain"/>
    <property type="match status" value="1"/>
</dbReference>
<dbReference type="PRINTS" id="PR00133">
    <property type="entry name" value="GLHYDRLASE3"/>
</dbReference>
<evidence type="ECO:0000259" key="6">
    <source>
        <dbReference type="SMART" id="SM01217"/>
    </source>
</evidence>
<dbReference type="InterPro" id="IPR017853">
    <property type="entry name" value="GH"/>
</dbReference>
<dbReference type="Gene3D" id="3.20.20.300">
    <property type="entry name" value="Glycoside hydrolase, family 3, N-terminal domain"/>
    <property type="match status" value="1"/>
</dbReference>
<dbReference type="PATRIC" id="fig|889378.3.peg.294"/>
<dbReference type="Proteomes" id="UP000007383">
    <property type="component" value="Chromosome"/>
</dbReference>
<dbReference type="AlphaFoldDB" id="H9UFV3"/>
<feature type="compositionally biased region" description="Basic and acidic residues" evidence="5">
    <location>
        <begin position="269"/>
        <end position="282"/>
    </location>
</feature>
<evidence type="ECO:0000256" key="2">
    <source>
        <dbReference type="ARBA" id="ARBA00022801"/>
    </source>
</evidence>
<feature type="region of interest" description="Disordered" evidence="5">
    <location>
        <begin position="257"/>
        <end position="296"/>
    </location>
</feature>
<dbReference type="Pfam" id="PF00933">
    <property type="entry name" value="Glyco_hydro_3"/>
    <property type="match status" value="1"/>
</dbReference>
<dbReference type="PANTHER" id="PTHR42715:SF10">
    <property type="entry name" value="BETA-GLUCOSIDASE"/>
    <property type="match status" value="1"/>
</dbReference>
<dbReference type="eggNOG" id="COG1472">
    <property type="taxonomic scope" value="Bacteria"/>
</dbReference>
<keyword evidence="2 4" id="KW-0378">Hydrolase</keyword>
<evidence type="ECO:0000313" key="8">
    <source>
        <dbReference type="Proteomes" id="UP000007383"/>
    </source>
</evidence>
<dbReference type="InterPro" id="IPR001764">
    <property type="entry name" value="Glyco_hydro_3_N"/>
</dbReference>
<dbReference type="OrthoDB" id="9805821at2"/>
<dbReference type="Gene3D" id="3.40.50.1700">
    <property type="entry name" value="Glycoside hydrolase family 3 C-terminal domain"/>
    <property type="match status" value="1"/>
</dbReference>
<dbReference type="EMBL" id="CP003282">
    <property type="protein sequence ID" value="AFG36396.1"/>
    <property type="molecule type" value="Genomic_DNA"/>
</dbReference>
<name>H9UFV3_SPIAZ</name>
<dbReference type="FunFam" id="2.60.40.10:FF:000495">
    <property type="entry name" value="Periplasmic beta-glucosidase"/>
    <property type="match status" value="1"/>
</dbReference>
<dbReference type="InterPro" id="IPR002772">
    <property type="entry name" value="Glyco_hydro_3_C"/>
</dbReference>
<dbReference type="PROSITE" id="PS00775">
    <property type="entry name" value="GLYCOSYL_HYDROL_F3"/>
    <property type="match status" value="1"/>
</dbReference>
<dbReference type="InterPro" id="IPR019800">
    <property type="entry name" value="Glyco_hydro_3_AS"/>
</dbReference>
<gene>
    <name evidence="7" type="ordered locus">Spiaf_0288</name>
</gene>
<evidence type="ECO:0000256" key="1">
    <source>
        <dbReference type="ARBA" id="ARBA00005336"/>
    </source>
</evidence>
<dbReference type="RefSeq" id="WP_014454394.1">
    <property type="nucleotide sequence ID" value="NC_017098.1"/>
</dbReference>
<dbReference type="GO" id="GO:0005975">
    <property type="term" value="P:carbohydrate metabolic process"/>
    <property type="evidence" value="ECO:0007669"/>
    <property type="project" value="InterPro"/>
</dbReference>
<organism evidence="7 8">
    <name type="scientific">Spirochaeta africana (strain ATCC 700263 / DSM 8902 / Z-7692)</name>
    <dbReference type="NCBI Taxonomy" id="889378"/>
    <lineage>
        <taxon>Bacteria</taxon>
        <taxon>Pseudomonadati</taxon>
        <taxon>Spirochaetota</taxon>
        <taxon>Spirochaetia</taxon>
        <taxon>Spirochaetales</taxon>
        <taxon>Spirochaetaceae</taxon>
        <taxon>Spirochaeta</taxon>
    </lineage>
</organism>
<dbReference type="Gene3D" id="2.60.40.10">
    <property type="entry name" value="Immunoglobulins"/>
    <property type="match status" value="1"/>
</dbReference>
<dbReference type="HOGENOM" id="CLU_004542_4_1_12"/>
<evidence type="ECO:0000256" key="4">
    <source>
        <dbReference type="RuleBase" id="RU361161"/>
    </source>
</evidence>
<protein>
    <submittedName>
        <fullName evidence="7">Beta-glucosidase-like glycosyl hydrolase</fullName>
    </submittedName>
</protein>
<keyword evidence="4" id="KW-0326">Glycosidase</keyword>
<dbReference type="Pfam" id="PF14310">
    <property type="entry name" value="Fn3-like"/>
    <property type="match status" value="1"/>
</dbReference>
<dbReference type="InterPro" id="IPR050288">
    <property type="entry name" value="Cellulose_deg_GH3"/>
</dbReference>
<proteinExistence type="inferred from homology"/>